<keyword evidence="3" id="KW-1185">Reference proteome</keyword>
<evidence type="ECO:0000313" key="3">
    <source>
        <dbReference type="Proteomes" id="UP000027138"/>
    </source>
</evidence>
<name>A0A067L8D3_JATCU</name>
<sequence>MDLYDAPSGEFIASTGNDSEEDVNEETNEDDIVDQMERTSTEPSTTIVVTNWMLLEHLIRVEAKINNLQAEFCEFVQHQPPPLGVDYLHYVFIYC</sequence>
<feature type="region of interest" description="Disordered" evidence="1">
    <location>
        <begin position="1"/>
        <end position="29"/>
    </location>
</feature>
<dbReference type="Proteomes" id="UP000027138">
    <property type="component" value="Unassembled WGS sequence"/>
</dbReference>
<dbReference type="EMBL" id="KK914242">
    <property type="protein sequence ID" value="KDP44672.1"/>
    <property type="molecule type" value="Genomic_DNA"/>
</dbReference>
<reference evidence="2 3" key="1">
    <citation type="journal article" date="2014" name="PLoS ONE">
        <title>Global Analysis of Gene Expression Profiles in Physic Nut (Jatropha curcas L.) Seedlings Exposed to Salt Stress.</title>
        <authorList>
            <person name="Zhang L."/>
            <person name="Zhang C."/>
            <person name="Wu P."/>
            <person name="Chen Y."/>
            <person name="Li M."/>
            <person name="Jiang H."/>
            <person name="Wu G."/>
        </authorList>
    </citation>
    <scope>NUCLEOTIDE SEQUENCE [LARGE SCALE GENOMIC DNA]</scope>
    <source>
        <strain evidence="3">cv. GZQX0401</strain>
        <tissue evidence="2">Young leaves</tissue>
    </source>
</reference>
<evidence type="ECO:0000256" key="1">
    <source>
        <dbReference type="SAM" id="MobiDB-lite"/>
    </source>
</evidence>
<gene>
    <name evidence="2" type="ORF">JCGZ_19487</name>
</gene>
<proteinExistence type="predicted"/>
<feature type="compositionally biased region" description="Acidic residues" evidence="1">
    <location>
        <begin position="18"/>
        <end position="29"/>
    </location>
</feature>
<accession>A0A067L8D3</accession>
<dbReference type="AlphaFoldDB" id="A0A067L8D3"/>
<evidence type="ECO:0000313" key="2">
    <source>
        <dbReference type="EMBL" id="KDP44672.1"/>
    </source>
</evidence>
<organism evidence="2 3">
    <name type="scientific">Jatropha curcas</name>
    <name type="common">Barbados nut</name>
    <dbReference type="NCBI Taxonomy" id="180498"/>
    <lineage>
        <taxon>Eukaryota</taxon>
        <taxon>Viridiplantae</taxon>
        <taxon>Streptophyta</taxon>
        <taxon>Embryophyta</taxon>
        <taxon>Tracheophyta</taxon>
        <taxon>Spermatophyta</taxon>
        <taxon>Magnoliopsida</taxon>
        <taxon>eudicotyledons</taxon>
        <taxon>Gunneridae</taxon>
        <taxon>Pentapetalae</taxon>
        <taxon>rosids</taxon>
        <taxon>fabids</taxon>
        <taxon>Malpighiales</taxon>
        <taxon>Euphorbiaceae</taxon>
        <taxon>Crotonoideae</taxon>
        <taxon>Jatropheae</taxon>
        <taxon>Jatropha</taxon>
    </lineage>
</organism>
<protein>
    <submittedName>
        <fullName evidence="2">Uncharacterized protein</fullName>
    </submittedName>
</protein>